<reference evidence="1" key="1">
    <citation type="submission" date="2019-11" db="EMBL/GenBank/DDBJ databases">
        <title>Leishmania tarentolae CDS.</title>
        <authorList>
            <person name="Goto Y."/>
            <person name="Yamagishi J."/>
        </authorList>
    </citation>
    <scope>NUCLEOTIDE SEQUENCE [LARGE SCALE GENOMIC DNA]</scope>
    <source>
        <strain evidence="1">Parrot Tar II</strain>
    </source>
</reference>
<proteinExistence type="predicted"/>
<comment type="caution">
    <text evidence="1">The sequence shown here is derived from an EMBL/GenBank/DDBJ whole genome shotgun (WGS) entry which is preliminary data.</text>
</comment>
<accession>A0A640KRE4</accession>
<dbReference type="VEuPathDB" id="TriTrypDB:LtaPh_3311751"/>
<sequence length="195" mass="21441">MFHSLLFGHGVDWVIGGNAHLVHLADRVVHHDLRDAGHPAVHVLIQLLLLIEALLLHPRLSRPQTQVVEGDIWVQEGKSVGMPHCEDQQNEGHDGAWHRFHRKHLQTHLLNSAHLQPVHVATVRVAGEEAARHTLRQQVIAEAVQPVEILGGEALLVGRRDAIVLSAQVRIAGHGLQVVAVVDHRLASHATANLV</sequence>
<dbReference type="EMBL" id="BLBS01000051">
    <property type="protein sequence ID" value="GET91851.1"/>
    <property type="molecule type" value="Genomic_DNA"/>
</dbReference>
<dbReference type="Proteomes" id="UP000419144">
    <property type="component" value="Unassembled WGS sequence"/>
</dbReference>
<name>A0A640KRE4_LEITA</name>
<organism evidence="1 2">
    <name type="scientific">Leishmania tarentolae</name>
    <name type="common">Sauroleishmania tarentolae</name>
    <dbReference type="NCBI Taxonomy" id="5689"/>
    <lineage>
        <taxon>Eukaryota</taxon>
        <taxon>Discoba</taxon>
        <taxon>Euglenozoa</taxon>
        <taxon>Kinetoplastea</taxon>
        <taxon>Metakinetoplastina</taxon>
        <taxon>Trypanosomatida</taxon>
        <taxon>Trypanosomatidae</taxon>
        <taxon>Leishmaniinae</taxon>
        <taxon>Leishmania</taxon>
        <taxon>lizard Leishmania</taxon>
    </lineage>
</organism>
<gene>
    <name evidence="1" type="ORF">LtaPh_3311751</name>
</gene>
<keyword evidence="2" id="KW-1185">Reference proteome</keyword>
<protein>
    <submittedName>
        <fullName evidence="1">P27 protein</fullName>
    </submittedName>
</protein>
<evidence type="ECO:0000313" key="2">
    <source>
        <dbReference type="Proteomes" id="UP000419144"/>
    </source>
</evidence>
<dbReference type="AlphaFoldDB" id="A0A640KRE4"/>
<evidence type="ECO:0000313" key="1">
    <source>
        <dbReference type="EMBL" id="GET91851.1"/>
    </source>
</evidence>